<feature type="transmembrane region" description="Helical" evidence="1">
    <location>
        <begin position="92"/>
        <end position="109"/>
    </location>
</feature>
<feature type="domain" description="VanZ-like" evidence="3">
    <location>
        <begin position="5"/>
        <end position="141"/>
    </location>
</feature>
<accession>E6TT16</accession>
<keyword evidence="1" id="KW-1133">Transmembrane helix</keyword>
<dbReference type="eggNOG" id="COG5652">
    <property type="taxonomic scope" value="Bacteria"/>
</dbReference>
<keyword evidence="1" id="KW-0812">Transmembrane</keyword>
<dbReference type="EMBL" id="CP002394">
    <property type="protein sequence ID" value="ADU31924.1"/>
    <property type="molecule type" value="Genomic_DNA"/>
</dbReference>
<feature type="chain" id="PRO_5003212263" description="VanZ-like domain-containing protein" evidence="2">
    <location>
        <begin position="22"/>
        <end position="166"/>
    </location>
</feature>
<dbReference type="AlphaFoldDB" id="E6TT16"/>
<evidence type="ECO:0000256" key="2">
    <source>
        <dbReference type="SAM" id="SignalP"/>
    </source>
</evidence>
<evidence type="ECO:0000313" key="5">
    <source>
        <dbReference type="Proteomes" id="UP000001401"/>
    </source>
</evidence>
<dbReference type="NCBIfam" id="NF037970">
    <property type="entry name" value="vanZ_1"/>
    <property type="match status" value="1"/>
</dbReference>
<dbReference type="HOGENOM" id="CLU_1599394_0_0_9"/>
<dbReference type="Pfam" id="PF04892">
    <property type="entry name" value="VanZ"/>
    <property type="match status" value="1"/>
</dbReference>
<feature type="signal peptide" evidence="2">
    <location>
        <begin position="1"/>
        <end position="21"/>
    </location>
</feature>
<name>E6TT16_EVAC2</name>
<evidence type="ECO:0000256" key="1">
    <source>
        <dbReference type="SAM" id="Phobius"/>
    </source>
</evidence>
<dbReference type="OrthoDB" id="291892at2"/>
<keyword evidence="5" id="KW-1185">Reference proteome</keyword>
<feature type="transmembrane region" description="Helical" evidence="1">
    <location>
        <begin position="70"/>
        <end position="87"/>
    </location>
</feature>
<gene>
    <name evidence="4" type="ordered locus">Bcell_3683</name>
</gene>
<keyword evidence="1" id="KW-0472">Membrane</keyword>
<evidence type="ECO:0000259" key="3">
    <source>
        <dbReference type="Pfam" id="PF04892"/>
    </source>
</evidence>
<proteinExistence type="predicted"/>
<feature type="transmembrane region" description="Helical" evidence="1">
    <location>
        <begin position="129"/>
        <end position="150"/>
    </location>
</feature>
<dbReference type="KEGG" id="bco:Bcell_3683"/>
<protein>
    <recommendedName>
        <fullName evidence="3">VanZ-like domain-containing protein</fullName>
    </recommendedName>
</protein>
<sequence precursor="true">MRNVVFLTVFLAMTIISISTAVEVDTLQEDIPMNAVYRDDASPYFLFDRNSSFYDTFSVRNNPPLLFRKVGHFMLYGLLAAILFLFIPTKRLLIKSFLAILLAGTIGLIDEVHQYFLVSRGGRILDVYINLLGIVSAVSALVFFIGIIKLRRFLFAATSKWRRNVS</sequence>
<organism evidence="4 5">
    <name type="scientific">Evansella cellulosilytica (strain ATCC 21833 / DSM 2522 / FERM P-1141 / JCM 9156 / N-4)</name>
    <name type="common">Bacillus cellulosilyticus</name>
    <dbReference type="NCBI Taxonomy" id="649639"/>
    <lineage>
        <taxon>Bacteria</taxon>
        <taxon>Bacillati</taxon>
        <taxon>Bacillota</taxon>
        <taxon>Bacilli</taxon>
        <taxon>Bacillales</taxon>
        <taxon>Bacillaceae</taxon>
        <taxon>Evansella</taxon>
    </lineage>
</organism>
<reference evidence="4 5" key="1">
    <citation type="submission" date="2010-12" db="EMBL/GenBank/DDBJ databases">
        <title>Complete sequence of Bacillus cellulosilyticus DSM 2522.</title>
        <authorList>
            <consortium name="US DOE Joint Genome Institute"/>
            <person name="Lucas S."/>
            <person name="Copeland A."/>
            <person name="Lapidus A."/>
            <person name="Cheng J.-F."/>
            <person name="Bruce D."/>
            <person name="Goodwin L."/>
            <person name="Pitluck S."/>
            <person name="Chertkov O."/>
            <person name="Detter J.C."/>
            <person name="Han C."/>
            <person name="Tapia R."/>
            <person name="Land M."/>
            <person name="Hauser L."/>
            <person name="Jeffries C."/>
            <person name="Kyrpides N."/>
            <person name="Ivanova N."/>
            <person name="Mikhailova N."/>
            <person name="Brumm P."/>
            <person name="Mead D."/>
            <person name="Woyke T."/>
        </authorList>
    </citation>
    <scope>NUCLEOTIDE SEQUENCE [LARGE SCALE GENOMIC DNA]</scope>
    <source>
        <strain evidence="5">ATCC 21833 / DSM 2522 / FERM P-1141 / JCM 9156 / N-4</strain>
    </source>
</reference>
<dbReference type="RefSeq" id="WP_013490255.1">
    <property type="nucleotide sequence ID" value="NC_014829.1"/>
</dbReference>
<evidence type="ECO:0000313" key="4">
    <source>
        <dbReference type="EMBL" id="ADU31924.1"/>
    </source>
</evidence>
<dbReference type="Proteomes" id="UP000001401">
    <property type="component" value="Chromosome"/>
</dbReference>
<dbReference type="InterPro" id="IPR006976">
    <property type="entry name" value="VanZ-like"/>
</dbReference>
<keyword evidence="2" id="KW-0732">Signal</keyword>